<evidence type="ECO:0000313" key="2">
    <source>
        <dbReference type="Proteomes" id="UP000789525"/>
    </source>
</evidence>
<sequence>MKSLLILGYSGFASERNVNCGEQYGSHEEWMWILLLNEYFGLEIGGYVYQDKLDVEADDKENSLLDNGS</sequence>
<dbReference type="EMBL" id="CAJVPT010023675">
    <property type="protein sequence ID" value="CAG8666668.1"/>
    <property type="molecule type" value="Genomic_DNA"/>
</dbReference>
<dbReference type="Proteomes" id="UP000789525">
    <property type="component" value="Unassembled WGS sequence"/>
</dbReference>
<keyword evidence="2" id="KW-1185">Reference proteome</keyword>
<gene>
    <name evidence="1" type="ORF">ACOLOM_LOCUS8790</name>
</gene>
<accession>A0ACA9NNQ7</accession>
<evidence type="ECO:0000313" key="1">
    <source>
        <dbReference type="EMBL" id="CAG8666668.1"/>
    </source>
</evidence>
<name>A0ACA9NNQ7_9GLOM</name>
<reference evidence="1" key="1">
    <citation type="submission" date="2021-06" db="EMBL/GenBank/DDBJ databases">
        <authorList>
            <person name="Kallberg Y."/>
            <person name="Tangrot J."/>
            <person name="Rosling A."/>
        </authorList>
    </citation>
    <scope>NUCLEOTIDE SEQUENCE</scope>
    <source>
        <strain evidence="1">CL356</strain>
    </source>
</reference>
<protein>
    <submittedName>
        <fullName evidence="1">13653_t:CDS:1</fullName>
    </submittedName>
</protein>
<organism evidence="1 2">
    <name type="scientific">Acaulospora colombiana</name>
    <dbReference type="NCBI Taxonomy" id="27376"/>
    <lineage>
        <taxon>Eukaryota</taxon>
        <taxon>Fungi</taxon>
        <taxon>Fungi incertae sedis</taxon>
        <taxon>Mucoromycota</taxon>
        <taxon>Glomeromycotina</taxon>
        <taxon>Glomeromycetes</taxon>
        <taxon>Diversisporales</taxon>
        <taxon>Acaulosporaceae</taxon>
        <taxon>Acaulospora</taxon>
    </lineage>
</organism>
<proteinExistence type="predicted"/>
<comment type="caution">
    <text evidence="1">The sequence shown here is derived from an EMBL/GenBank/DDBJ whole genome shotgun (WGS) entry which is preliminary data.</text>
</comment>